<dbReference type="Gene3D" id="3.30.1370.70">
    <property type="entry name" value="Scaffold protein Nfu/NifU, N-terminal domain"/>
    <property type="match status" value="1"/>
</dbReference>
<evidence type="ECO:0000313" key="3">
    <source>
        <dbReference type="Ensembl" id="ENSCCEP00000012611.1"/>
    </source>
</evidence>
<dbReference type="SUPFAM" id="SSF110836">
    <property type="entry name" value="Hypothetical protein SAV1430"/>
    <property type="match status" value="1"/>
</dbReference>
<dbReference type="Pfam" id="PF08712">
    <property type="entry name" value="Nfu_N"/>
    <property type="match status" value="1"/>
</dbReference>
<dbReference type="SMART" id="SM00932">
    <property type="entry name" value="Nfu_N"/>
    <property type="match status" value="1"/>
</dbReference>
<evidence type="ECO:0000313" key="4">
    <source>
        <dbReference type="Proteomes" id="UP000694410"/>
    </source>
</evidence>
<dbReference type="Proteomes" id="UP000694410">
    <property type="component" value="Unplaced"/>
</dbReference>
<keyword evidence="4" id="KW-1185">Reference proteome</keyword>
<dbReference type="InterPro" id="IPR014824">
    <property type="entry name" value="Nfu/NifU_N"/>
</dbReference>
<reference evidence="3" key="1">
    <citation type="submission" date="2025-08" db="UniProtKB">
        <authorList>
            <consortium name="Ensembl"/>
        </authorList>
    </citation>
    <scope>IDENTIFICATION</scope>
</reference>
<protein>
    <submittedName>
        <fullName evidence="3">NFU1 iron-sulfur cluster scaffold</fullName>
    </submittedName>
</protein>
<dbReference type="PANTHER" id="PTHR11178:SF1">
    <property type="entry name" value="NFU1 IRON-SULFUR CLUSTER SCAFFOLD HOMOLOG, MITOCHONDRIAL"/>
    <property type="match status" value="1"/>
</dbReference>
<organism evidence="3 4">
    <name type="scientific">Cyanistes caeruleus</name>
    <name type="common">Eurasian blue tit</name>
    <name type="synonym">Parus caeruleus</name>
    <dbReference type="NCBI Taxonomy" id="156563"/>
    <lineage>
        <taxon>Eukaryota</taxon>
        <taxon>Metazoa</taxon>
        <taxon>Chordata</taxon>
        <taxon>Craniata</taxon>
        <taxon>Vertebrata</taxon>
        <taxon>Euteleostomi</taxon>
        <taxon>Archelosauria</taxon>
        <taxon>Archosauria</taxon>
        <taxon>Dinosauria</taxon>
        <taxon>Saurischia</taxon>
        <taxon>Theropoda</taxon>
        <taxon>Coelurosauria</taxon>
        <taxon>Aves</taxon>
        <taxon>Neognathae</taxon>
        <taxon>Neoaves</taxon>
        <taxon>Telluraves</taxon>
        <taxon>Australaves</taxon>
        <taxon>Passeriformes</taxon>
        <taxon>Paridae</taxon>
        <taxon>Cyanistes</taxon>
    </lineage>
</organism>
<evidence type="ECO:0000256" key="1">
    <source>
        <dbReference type="ARBA" id="ARBA00006420"/>
    </source>
</evidence>
<dbReference type="Ensembl" id="ENSCCET00000019633.1">
    <property type="protein sequence ID" value="ENSCCEP00000012611.1"/>
    <property type="gene ID" value="ENSCCEG00000012151.1"/>
</dbReference>
<comment type="similarity">
    <text evidence="1">Belongs to the NifU family.</text>
</comment>
<sequence length="212" mass="23855">MLLKDQNVTTQRPFHQLLQKKPSLPSAVWHRAVRGMFIQTQDTPNPNSLKFIPGREVLESRTMEFSTPAAAYCSPLARQLFRIEGVKSVFFGPDFITITKVSRAGMQLWGDGHRADPGTSGLSLLTEGLLVYLEQRALISQAQDLVLAFEPSDTAFLSWNCEWGWINVALSCHAAWWVPSHVHSFIQFASHRRAVVKMSFERNKCDSAAIVI</sequence>
<dbReference type="PANTHER" id="PTHR11178">
    <property type="entry name" value="IRON-SULFUR CLUSTER SCAFFOLD PROTEIN NFU-RELATED"/>
    <property type="match status" value="1"/>
</dbReference>
<feature type="domain" description="Scaffold protein Nfu/NifU N-terminal" evidence="2">
    <location>
        <begin position="38"/>
        <end position="116"/>
    </location>
</feature>
<accession>A0A8C0UP64</accession>
<name>A0A8C0UP64_CYACU</name>
<dbReference type="InterPro" id="IPR036498">
    <property type="entry name" value="Nfu/NifU_N_sf"/>
</dbReference>
<reference evidence="3" key="2">
    <citation type="submission" date="2025-09" db="UniProtKB">
        <authorList>
            <consortium name="Ensembl"/>
        </authorList>
    </citation>
    <scope>IDENTIFICATION</scope>
</reference>
<dbReference type="AlphaFoldDB" id="A0A8C0UP64"/>
<evidence type="ECO:0000259" key="2">
    <source>
        <dbReference type="SMART" id="SM00932"/>
    </source>
</evidence>
<proteinExistence type="inferred from homology"/>
<dbReference type="GO" id="GO:0005739">
    <property type="term" value="C:mitochondrion"/>
    <property type="evidence" value="ECO:0007669"/>
    <property type="project" value="TreeGrafter"/>
</dbReference>